<proteinExistence type="predicted"/>
<evidence type="ECO:0008006" key="5">
    <source>
        <dbReference type="Google" id="ProtNLM"/>
    </source>
</evidence>
<comment type="caution">
    <text evidence="3">The sequence shown here is derived from an EMBL/GenBank/DDBJ whole genome shotgun (WGS) entry which is preliminary data.</text>
</comment>
<feature type="compositionally biased region" description="Basic and acidic residues" evidence="1">
    <location>
        <begin position="58"/>
        <end position="68"/>
    </location>
</feature>
<gene>
    <name evidence="3" type="ORF">Q8W34_00665</name>
</gene>
<keyword evidence="2" id="KW-0732">Signal</keyword>
<protein>
    <recommendedName>
        <fullName evidence="5">Orphan protein membrane protein</fullName>
    </recommendedName>
</protein>
<dbReference type="Pfam" id="PF20125">
    <property type="entry name" value="DUF6515"/>
    <property type="match status" value="1"/>
</dbReference>
<dbReference type="RefSeq" id="WP_305470738.1">
    <property type="nucleotide sequence ID" value="NZ_JAUYVT010000001.1"/>
</dbReference>
<evidence type="ECO:0000313" key="4">
    <source>
        <dbReference type="Proteomes" id="UP001177212"/>
    </source>
</evidence>
<name>A0ABT9F8S1_9GAMM</name>
<feature type="region of interest" description="Disordered" evidence="1">
    <location>
        <begin position="29"/>
        <end position="85"/>
    </location>
</feature>
<evidence type="ECO:0000313" key="3">
    <source>
        <dbReference type="EMBL" id="MDP2563126.1"/>
    </source>
</evidence>
<evidence type="ECO:0000256" key="1">
    <source>
        <dbReference type="SAM" id="MobiDB-lite"/>
    </source>
</evidence>
<dbReference type="Proteomes" id="UP001177212">
    <property type="component" value="Unassembled WGS sequence"/>
</dbReference>
<feature type="compositionally biased region" description="Basic and acidic residues" evidence="1">
    <location>
        <begin position="29"/>
        <end position="49"/>
    </location>
</feature>
<reference evidence="3" key="1">
    <citation type="submission" date="2023-07" db="EMBL/GenBank/DDBJ databases">
        <title>Genome content predicts the carbon catabolic preferences of heterotrophic bacteria.</title>
        <authorList>
            <person name="Gralka M."/>
        </authorList>
    </citation>
    <scope>NUCLEOTIDE SEQUENCE</scope>
    <source>
        <strain evidence="3">4G09</strain>
    </source>
</reference>
<accession>A0ABT9F8S1</accession>
<evidence type="ECO:0000256" key="2">
    <source>
        <dbReference type="SAM" id="SignalP"/>
    </source>
</evidence>
<keyword evidence="4" id="KW-1185">Reference proteome</keyword>
<feature type="chain" id="PRO_5046431261" description="Orphan protein membrane protein" evidence="2">
    <location>
        <begin position="23"/>
        <end position="253"/>
    </location>
</feature>
<feature type="compositionally biased region" description="Basic and acidic residues" evidence="1">
    <location>
        <begin position="75"/>
        <end position="85"/>
    </location>
</feature>
<feature type="signal peptide" evidence="2">
    <location>
        <begin position="1"/>
        <end position="22"/>
    </location>
</feature>
<sequence>MKLTFLLSGIIAISALSSTAIAAPNEREVHKNYKHENPKRIEYKRDERRHEKKLRIDHKKEKRQDRKKEKNKQKKQQEKRKQLRFDNHKYNYLTNRYKPRYYKENRYIRHLPRRSTSIWFNGISFSFNDGIYYRKAKKGYHAVMPPRGLRIKKLPRHYSRMEHRNTTYYAYQNVFYIADNGGYKVVDAPIIQRNKAIKIGNVYDYSLGQVYDELPSSAEPVTINSQQYFKYNDIYFLPQINGDEIQYLAISLG</sequence>
<dbReference type="InterPro" id="IPR045398">
    <property type="entry name" value="DUF6515"/>
</dbReference>
<dbReference type="EMBL" id="JAUYVT010000001">
    <property type="protein sequence ID" value="MDP2563126.1"/>
    <property type="molecule type" value="Genomic_DNA"/>
</dbReference>
<organism evidence="3 4">
    <name type="scientific">Pseudoalteromonas marina</name>
    <dbReference type="NCBI Taxonomy" id="267375"/>
    <lineage>
        <taxon>Bacteria</taxon>
        <taxon>Pseudomonadati</taxon>
        <taxon>Pseudomonadota</taxon>
        <taxon>Gammaproteobacteria</taxon>
        <taxon>Alteromonadales</taxon>
        <taxon>Pseudoalteromonadaceae</taxon>
        <taxon>Pseudoalteromonas</taxon>
    </lineage>
</organism>